<evidence type="ECO:0000313" key="2">
    <source>
        <dbReference type="EMBL" id="KAH7543960.1"/>
    </source>
</evidence>
<comment type="caution">
    <text evidence="2">The sequence shown here is derived from an EMBL/GenBank/DDBJ whole genome shotgun (WGS) entry which is preliminary data.</text>
</comment>
<feature type="transmembrane region" description="Helical" evidence="1">
    <location>
        <begin position="20"/>
        <end position="38"/>
    </location>
</feature>
<keyword evidence="1" id="KW-0812">Transmembrane</keyword>
<keyword evidence="3" id="KW-1185">Reference proteome</keyword>
<dbReference type="PANTHER" id="PTHR33237">
    <property type="entry name" value="F2P16.13 PROTEIN-RELATED"/>
    <property type="match status" value="1"/>
</dbReference>
<sequence>MEALWNLEDKWELTTKEALLLLGCTSLLIIGFCTATILKKAQRKQVMDQDEATNGSKHEKWYEPGCNWVAIKRMLMCSVRWSRANKWEERSIVFGHDSGSPVWQRPILMGEKCKLPRFSGLILYDETGRLLEHSLKETSHNNDIHQEKPAAVVRTTLKDLL</sequence>
<evidence type="ECO:0008006" key="4">
    <source>
        <dbReference type="Google" id="ProtNLM"/>
    </source>
</evidence>
<name>A0ABQ8H178_9ROSI</name>
<keyword evidence="1" id="KW-1133">Transmembrane helix</keyword>
<proteinExistence type="predicted"/>
<keyword evidence="1" id="KW-0472">Membrane</keyword>
<protein>
    <recommendedName>
        <fullName evidence="4">Transmembrane protein</fullName>
    </recommendedName>
</protein>
<organism evidence="2 3">
    <name type="scientific">Xanthoceras sorbifolium</name>
    <dbReference type="NCBI Taxonomy" id="99658"/>
    <lineage>
        <taxon>Eukaryota</taxon>
        <taxon>Viridiplantae</taxon>
        <taxon>Streptophyta</taxon>
        <taxon>Embryophyta</taxon>
        <taxon>Tracheophyta</taxon>
        <taxon>Spermatophyta</taxon>
        <taxon>Magnoliopsida</taxon>
        <taxon>eudicotyledons</taxon>
        <taxon>Gunneridae</taxon>
        <taxon>Pentapetalae</taxon>
        <taxon>rosids</taxon>
        <taxon>malvids</taxon>
        <taxon>Sapindales</taxon>
        <taxon>Sapindaceae</taxon>
        <taxon>Xanthoceroideae</taxon>
        <taxon>Xanthoceras</taxon>
    </lineage>
</organism>
<gene>
    <name evidence="2" type="ORF">JRO89_XS15G0071900</name>
</gene>
<reference evidence="2 3" key="1">
    <citation type="submission" date="2021-02" db="EMBL/GenBank/DDBJ databases">
        <title>Plant Genome Project.</title>
        <authorList>
            <person name="Zhang R.-G."/>
        </authorList>
    </citation>
    <scope>NUCLEOTIDE SEQUENCE [LARGE SCALE GENOMIC DNA]</scope>
    <source>
        <tissue evidence="2">Leaves</tissue>
    </source>
</reference>
<accession>A0ABQ8H178</accession>
<dbReference type="EMBL" id="JAFEMO010000015">
    <property type="protein sequence ID" value="KAH7543960.1"/>
    <property type="molecule type" value="Genomic_DNA"/>
</dbReference>
<evidence type="ECO:0000313" key="3">
    <source>
        <dbReference type="Proteomes" id="UP000827721"/>
    </source>
</evidence>
<dbReference type="Proteomes" id="UP000827721">
    <property type="component" value="Unassembled WGS sequence"/>
</dbReference>
<dbReference type="PANTHER" id="PTHR33237:SF21">
    <property type="entry name" value="TRANSMEMBRANE PROTEIN"/>
    <property type="match status" value="1"/>
</dbReference>
<evidence type="ECO:0000256" key="1">
    <source>
        <dbReference type="SAM" id="Phobius"/>
    </source>
</evidence>